<reference evidence="1" key="1">
    <citation type="submission" date="2021-05" db="EMBL/GenBank/DDBJ databases">
        <authorList>
            <person name="Scholz U."/>
            <person name="Mascher M."/>
            <person name="Fiebig A."/>
        </authorList>
    </citation>
    <scope>NUCLEOTIDE SEQUENCE [LARGE SCALE GENOMIC DNA]</scope>
</reference>
<evidence type="ECO:0000313" key="1">
    <source>
        <dbReference type="EnsemblPlants" id="AVESA.00010b.r2.2CG0311010.1.CDS"/>
    </source>
</evidence>
<reference evidence="1" key="2">
    <citation type="submission" date="2025-09" db="UniProtKB">
        <authorList>
            <consortium name="EnsemblPlants"/>
        </authorList>
    </citation>
    <scope>IDENTIFICATION</scope>
</reference>
<proteinExistence type="predicted"/>
<organism evidence="1 2">
    <name type="scientific">Avena sativa</name>
    <name type="common">Oat</name>
    <dbReference type="NCBI Taxonomy" id="4498"/>
    <lineage>
        <taxon>Eukaryota</taxon>
        <taxon>Viridiplantae</taxon>
        <taxon>Streptophyta</taxon>
        <taxon>Embryophyta</taxon>
        <taxon>Tracheophyta</taxon>
        <taxon>Spermatophyta</taxon>
        <taxon>Magnoliopsida</taxon>
        <taxon>Liliopsida</taxon>
        <taxon>Poales</taxon>
        <taxon>Poaceae</taxon>
        <taxon>BOP clade</taxon>
        <taxon>Pooideae</taxon>
        <taxon>Poodae</taxon>
        <taxon>Poeae</taxon>
        <taxon>Poeae Chloroplast Group 1 (Aveneae type)</taxon>
        <taxon>Aveninae</taxon>
        <taxon>Avena</taxon>
    </lineage>
</organism>
<evidence type="ECO:0000313" key="2">
    <source>
        <dbReference type="Proteomes" id="UP001732700"/>
    </source>
</evidence>
<accession>A0ACD5URV7</accession>
<name>A0ACD5URV7_AVESA</name>
<keyword evidence="2" id="KW-1185">Reference proteome</keyword>
<dbReference type="EnsemblPlants" id="AVESA.00010b.r2.2CG0311010.1">
    <property type="protein sequence ID" value="AVESA.00010b.r2.2CG0311010.1.CDS"/>
    <property type="gene ID" value="AVESA.00010b.r2.2CG0311010"/>
</dbReference>
<protein>
    <submittedName>
        <fullName evidence="1">Uncharacterized protein</fullName>
    </submittedName>
</protein>
<dbReference type="Proteomes" id="UP001732700">
    <property type="component" value="Chromosome 2C"/>
</dbReference>
<sequence>MEGAIPCPPPNTRIAVVTGGNKGIGFEVCRQLASSGVTVVLTARDETRGAEAVEKLKGLGLSDVIFHQLEITDTSSISALAGFLKTRFGKLDILVNNAAVDGVEYDQELHTNNGEKFGGLDFHQRVEWMLKHAQEPMDAAEKSVQTNYYGTKHVTEALLPLLRSSSDARIVNVSSNYGLLKHIGSEEVRRELNDIDSLTEERLDEMLNKFLEDFEAGKLEAHGWPTKFSAYKVGKAAMNAYSRILARRHPALRVNCAHPGFVNTDMSMGSGVLTPEEGARNVVKVALLPDGGVTGVYFANGEEASFLQ</sequence>